<evidence type="ECO:0000256" key="2">
    <source>
        <dbReference type="ARBA" id="ARBA00010708"/>
    </source>
</evidence>
<keyword evidence="8" id="KW-0238">DNA-binding</keyword>
<dbReference type="NCBIfam" id="NF004189">
    <property type="entry name" value="PRK05644.1"/>
    <property type="match status" value="1"/>
</dbReference>
<feature type="region of interest" description="Disordered" evidence="11">
    <location>
        <begin position="718"/>
        <end position="738"/>
    </location>
</feature>
<dbReference type="InterPro" id="IPR013760">
    <property type="entry name" value="Topo_IIA-like_dom_sf"/>
</dbReference>
<dbReference type="Gene3D" id="3.30.230.10">
    <property type="match status" value="1"/>
</dbReference>
<dbReference type="GO" id="GO:0005737">
    <property type="term" value="C:cytoplasm"/>
    <property type="evidence" value="ECO:0007669"/>
    <property type="project" value="UniProtKB-SubCell"/>
</dbReference>
<comment type="function">
    <text evidence="10">A type II topoisomerase that negatively supercoils closed circular double-stranded (ds) DNA in an ATP-dependent manner to modulate DNA topology and maintain chromosomes in an underwound state. Negative supercoiling favors strand separation, and DNA replication, transcription, recombination and repair, all of which involve strand separation. Also able to catalyze the interconversion of other topological isomers of dsDNA rings, including catenanes and knotted rings. Type II topoisomerases break and join 2 DNA strands simultaneously in an ATP-dependent manner.</text>
</comment>
<dbReference type="FunFam" id="3.40.50.670:FF:000001">
    <property type="entry name" value="DNA topoisomerase 2"/>
    <property type="match status" value="1"/>
</dbReference>
<reference evidence="13 14" key="1">
    <citation type="submission" date="2019-12" db="EMBL/GenBank/DDBJ databases">
        <title>Genomic-based taxomic classification of the family Erythrobacteraceae.</title>
        <authorList>
            <person name="Xu L."/>
        </authorList>
    </citation>
    <scope>NUCLEOTIDE SEQUENCE [LARGE SCALE GENOMIC DNA]</scope>
    <source>
        <strain evidence="13 14">LMG 29518</strain>
    </source>
</reference>
<dbReference type="Proteomes" id="UP000438476">
    <property type="component" value="Unassembled WGS sequence"/>
</dbReference>
<dbReference type="Pfam" id="PF00986">
    <property type="entry name" value="DNA_gyraseB_C"/>
    <property type="match status" value="1"/>
</dbReference>
<comment type="miscellaneous">
    <text evidence="10">Few gyrases are as efficient as E.coli at forming negative supercoils. Not all organisms have 2 type II topoisomerases; in organisms with a single type II topoisomerase this enzyme also has to decatenate newly replicated chromosomes.</text>
</comment>
<dbReference type="PROSITE" id="PS50880">
    <property type="entry name" value="TOPRIM"/>
    <property type="match status" value="1"/>
</dbReference>
<protein>
    <recommendedName>
        <fullName evidence="10">DNA gyrase subunit B</fullName>
        <ecNumber evidence="10">5.6.2.2</ecNumber>
    </recommendedName>
</protein>
<evidence type="ECO:0000256" key="6">
    <source>
        <dbReference type="ARBA" id="ARBA00022842"/>
    </source>
</evidence>
<dbReference type="GO" id="GO:0003677">
    <property type="term" value="F:DNA binding"/>
    <property type="evidence" value="ECO:0007669"/>
    <property type="project" value="UniProtKB-KW"/>
</dbReference>
<dbReference type="InterPro" id="IPR013506">
    <property type="entry name" value="Topo_IIA_bsu_dom2"/>
</dbReference>
<keyword evidence="5 10" id="KW-0067">ATP-binding</keyword>
<dbReference type="InterPro" id="IPR036890">
    <property type="entry name" value="HATPase_C_sf"/>
</dbReference>
<dbReference type="InterPro" id="IPR006171">
    <property type="entry name" value="TOPRIM_dom"/>
</dbReference>
<feature type="domain" description="Toprim" evidence="12">
    <location>
        <begin position="434"/>
        <end position="548"/>
    </location>
</feature>
<dbReference type="InterPro" id="IPR020568">
    <property type="entry name" value="Ribosomal_Su5_D2-typ_SF"/>
</dbReference>
<comment type="cofactor">
    <cofactor evidence="10">
        <name>Mg(2+)</name>
        <dbReference type="ChEBI" id="CHEBI:18420"/>
    </cofactor>
    <cofactor evidence="10">
        <name>Mn(2+)</name>
        <dbReference type="ChEBI" id="CHEBI:29035"/>
    </cofactor>
    <cofactor evidence="10">
        <name>Ca(2+)</name>
        <dbReference type="ChEBI" id="CHEBI:29108"/>
    </cofactor>
    <text evidence="10">Binds two Mg(2+) per subunit. The magnesium ions form salt bridges with both the protein and the DNA. Can also accept other divalent metal cations, such as Mn(2+) or Ca(2+).</text>
</comment>
<dbReference type="PRINTS" id="PR01159">
    <property type="entry name" value="DNAGYRASEB"/>
</dbReference>
<dbReference type="FunFam" id="3.30.230.10:FF:000005">
    <property type="entry name" value="DNA gyrase subunit B"/>
    <property type="match status" value="1"/>
</dbReference>
<dbReference type="FunFam" id="3.30.565.10:FF:000002">
    <property type="entry name" value="DNA gyrase subunit B"/>
    <property type="match status" value="1"/>
</dbReference>
<keyword evidence="10" id="KW-0963">Cytoplasm</keyword>
<dbReference type="EMBL" id="WTYT01000003">
    <property type="protein sequence ID" value="MXO65866.1"/>
    <property type="molecule type" value="Genomic_DNA"/>
</dbReference>
<comment type="subunit">
    <text evidence="10">Heterotetramer, composed of two GyrA and two GyrB chains. In the heterotetramer, GyrA contains the active site tyrosine that forms a transient covalent intermediate with DNA, while GyrB binds cofactors and catalyzes ATP hydrolysis.</text>
</comment>
<keyword evidence="6 10" id="KW-0460">Magnesium</keyword>
<dbReference type="GO" id="GO:0006265">
    <property type="term" value="P:DNA topological change"/>
    <property type="evidence" value="ECO:0007669"/>
    <property type="project" value="UniProtKB-UniRule"/>
</dbReference>
<dbReference type="GO" id="GO:0046872">
    <property type="term" value="F:metal ion binding"/>
    <property type="evidence" value="ECO:0007669"/>
    <property type="project" value="UniProtKB-KW"/>
</dbReference>
<keyword evidence="3 10" id="KW-0479">Metal-binding</keyword>
<dbReference type="HAMAP" id="MF_01898">
    <property type="entry name" value="GyrB"/>
    <property type="match status" value="1"/>
</dbReference>
<dbReference type="SMART" id="SM00433">
    <property type="entry name" value="TOP2c"/>
    <property type="match status" value="1"/>
</dbReference>
<dbReference type="GO" id="GO:0005524">
    <property type="term" value="F:ATP binding"/>
    <property type="evidence" value="ECO:0007669"/>
    <property type="project" value="UniProtKB-UniRule"/>
</dbReference>
<dbReference type="NCBIfam" id="TIGR01059">
    <property type="entry name" value="gyrB"/>
    <property type="match status" value="1"/>
</dbReference>
<dbReference type="CDD" id="cd00822">
    <property type="entry name" value="TopoII_Trans_DNA_gyrase"/>
    <property type="match status" value="1"/>
</dbReference>
<feature type="site" description="Interaction with DNA" evidence="10">
    <location>
        <position position="465"/>
    </location>
</feature>
<accession>A0A6I4T4Q4</accession>
<evidence type="ECO:0000256" key="3">
    <source>
        <dbReference type="ARBA" id="ARBA00022723"/>
    </source>
</evidence>
<keyword evidence="9 10" id="KW-0413">Isomerase</keyword>
<evidence type="ECO:0000259" key="12">
    <source>
        <dbReference type="PROSITE" id="PS50880"/>
    </source>
</evidence>
<feature type="binding site" evidence="10">
    <location>
        <position position="513"/>
    </location>
    <ligand>
        <name>Mg(2+)</name>
        <dbReference type="ChEBI" id="CHEBI:18420"/>
        <label>1</label>
        <note>catalytic</note>
    </ligand>
</feature>
<dbReference type="PROSITE" id="PS00177">
    <property type="entry name" value="TOPOISOMERASE_II"/>
    <property type="match status" value="1"/>
</dbReference>
<keyword evidence="4 10" id="KW-0547">Nucleotide-binding</keyword>
<feature type="binding site" evidence="10">
    <location>
        <position position="513"/>
    </location>
    <ligand>
        <name>Mg(2+)</name>
        <dbReference type="ChEBI" id="CHEBI:18420"/>
        <label>2</label>
    </ligand>
</feature>
<dbReference type="SUPFAM" id="SSF54211">
    <property type="entry name" value="Ribosomal protein S5 domain 2-like"/>
    <property type="match status" value="1"/>
</dbReference>
<dbReference type="Pfam" id="PF02518">
    <property type="entry name" value="HATPase_c"/>
    <property type="match status" value="1"/>
</dbReference>
<dbReference type="InterPro" id="IPR013759">
    <property type="entry name" value="Topo_IIA_B_C"/>
</dbReference>
<dbReference type="Pfam" id="PF00204">
    <property type="entry name" value="DNA_gyraseB"/>
    <property type="match status" value="1"/>
</dbReference>
<dbReference type="SUPFAM" id="SSF56719">
    <property type="entry name" value="Type II DNA topoisomerase"/>
    <property type="match status" value="1"/>
</dbReference>
<evidence type="ECO:0000256" key="5">
    <source>
        <dbReference type="ARBA" id="ARBA00022840"/>
    </source>
</evidence>
<comment type="similarity">
    <text evidence="2 10">Belongs to the type II topoisomerase GyrB family.</text>
</comment>
<feature type="site" description="Interaction with DNA" evidence="10">
    <location>
        <position position="468"/>
    </location>
</feature>
<dbReference type="InterPro" id="IPR018522">
    <property type="entry name" value="TopoIIA_CS"/>
</dbReference>
<feature type="binding site" evidence="10">
    <location>
        <position position="515"/>
    </location>
    <ligand>
        <name>Mg(2+)</name>
        <dbReference type="ChEBI" id="CHEBI:18420"/>
        <label>2</label>
    </ligand>
</feature>
<comment type="subcellular location">
    <subcellularLocation>
        <location evidence="10">Cytoplasm</location>
    </subcellularLocation>
</comment>
<dbReference type="SUPFAM" id="SSF55874">
    <property type="entry name" value="ATPase domain of HSP90 chaperone/DNA topoisomerase II/histidine kinase"/>
    <property type="match status" value="1"/>
</dbReference>
<dbReference type="Pfam" id="PF01751">
    <property type="entry name" value="Toprim"/>
    <property type="match status" value="1"/>
</dbReference>
<dbReference type="PANTHER" id="PTHR45866">
    <property type="entry name" value="DNA GYRASE/TOPOISOMERASE SUBUNIT B"/>
    <property type="match status" value="1"/>
</dbReference>
<dbReference type="InterPro" id="IPR000565">
    <property type="entry name" value="Topo_IIA_B"/>
</dbReference>
<dbReference type="PANTHER" id="PTHR45866:SF1">
    <property type="entry name" value="DNA GYRASE SUBUNIT B, MITOCHONDRIAL"/>
    <property type="match status" value="1"/>
</dbReference>
<dbReference type="RefSeq" id="WP_160736282.1">
    <property type="nucleotide sequence ID" value="NZ_WTYT01000003.1"/>
</dbReference>
<dbReference type="Gene3D" id="3.40.50.670">
    <property type="match status" value="2"/>
</dbReference>
<dbReference type="InterPro" id="IPR034160">
    <property type="entry name" value="TOPRIM_GyrB"/>
</dbReference>
<evidence type="ECO:0000256" key="7">
    <source>
        <dbReference type="ARBA" id="ARBA00023029"/>
    </source>
</evidence>
<organism evidence="13 14">
    <name type="scientific">Altericroceibacterium endophyticum</name>
    <dbReference type="NCBI Taxonomy" id="1808508"/>
    <lineage>
        <taxon>Bacteria</taxon>
        <taxon>Pseudomonadati</taxon>
        <taxon>Pseudomonadota</taxon>
        <taxon>Alphaproteobacteria</taxon>
        <taxon>Sphingomonadales</taxon>
        <taxon>Erythrobacteraceae</taxon>
        <taxon>Altericroceibacterium</taxon>
    </lineage>
</organism>
<name>A0A6I4T4Q4_9SPHN</name>
<dbReference type="OrthoDB" id="9802808at2"/>
<dbReference type="SMART" id="SM00387">
    <property type="entry name" value="HATPase_c"/>
    <property type="match status" value="1"/>
</dbReference>
<dbReference type="GO" id="GO:0003918">
    <property type="term" value="F:DNA topoisomerase type II (double strand cut, ATP-hydrolyzing) activity"/>
    <property type="evidence" value="ECO:0007669"/>
    <property type="project" value="UniProtKB-UniRule"/>
</dbReference>
<dbReference type="NCBIfam" id="NF011501">
    <property type="entry name" value="PRK14939.1"/>
    <property type="match status" value="1"/>
</dbReference>
<comment type="catalytic activity">
    <reaction evidence="1 10">
        <text>ATP-dependent breakage, passage and rejoining of double-stranded DNA.</text>
        <dbReference type="EC" id="5.6.2.2"/>
    </reaction>
</comment>
<evidence type="ECO:0000256" key="1">
    <source>
        <dbReference type="ARBA" id="ARBA00000185"/>
    </source>
</evidence>
<evidence type="ECO:0000256" key="4">
    <source>
        <dbReference type="ARBA" id="ARBA00022741"/>
    </source>
</evidence>
<dbReference type="GO" id="GO:0005694">
    <property type="term" value="C:chromosome"/>
    <property type="evidence" value="ECO:0007669"/>
    <property type="project" value="InterPro"/>
</dbReference>
<feature type="binding site" evidence="10">
    <location>
        <position position="440"/>
    </location>
    <ligand>
        <name>Mg(2+)</name>
        <dbReference type="ChEBI" id="CHEBI:18420"/>
        <label>1</label>
        <note>catalytic</note>
    </ligand>
</feature>
<dbReference type="CDD" id="cd16928">
    <property type="entry name" value="HATPase_GyrB-like"/>
    <property type="match status" value="1"/>
</dbReference>
<evidence type="ECO:0000256" key="10">
    <source>
        <dbReference type="HAMAP-Rule" id="MF_01898"/>
    </source>
</evidence>
<evidence type="ECO:0000256" key="8">
    <source>
        <dbReference type="ARBA" id="ARBA00023125"/>
    </source>
</evidence>
<evidence type="ECO:0000313" key="13">
    <source>
        <dbReference type="EMBL" id="MXO65866.1"/>
    </source>
</evidence>
<evidence type="ECO:0000313" key="14">
    <source>
        <dbReference type="Proteomes" id="UP000438476"/>
    </source>
</evidence>
<sequence>MDENNEIARKPTYEADSIKVLKGLDAVRKRPGMYIGDTDDGSGLHHMVFEVSDNAIDEALAGHCDLVLIELNPDGSVSVEDNGRGIPVDMHKGEGVSAAEVIMTQLHAGGKFENTSDDNAYKVSGGLHGVGVSVVNALSEWLELTVWRNGKVHWMRFEHGNTVAPLVEQEDCPPDKTGTRVTFMPSTDTFKNVNEFDFTKLEHRYRELAFLNSGVHILLRDRRSEEIAEHDLYYEGGIAAFVQYLDRNKQAMIPAPIAISAEKDGIGIEVALEWNDSYYENVLCFTNNIPQRDGGTHLAAFRAALTRTLNGYADRSGALKKEKVSLSGEDMREGLTAIVSVKLPDPKFGSQTKDKLVSSEVRQPLESLMSEKMSEWLEENPQEARNIIQKVVDAAAAREAARKARELTRRKGAMDIASLPGKLADCQERDPSKSELFLVEGDSAGGSAKQGRDRKTQAILPLKGKILNVERARFDRIISSKEVGTLIQAMGTGIRDEFNLDKLRYHKIVIMTDADVDGAHIRTLLLTFFHRQMPEIIRNGHLYIAQPPLFKVSKSRSEVYLKDQGALDRYLVEAGLQGRVLETAGGARAGAELQALVEHALRLKNLLSFVPRKYDSSIIEAMALTGSLAPDISDAARKEALAHAANKLEMVDEDSKWTGEITEDGSIRFNRVWRGVTDVHLIEAPFLTSAEARKLHTRAQEHADVYETPTRFIRGGAADAADATSGEEDTDLPLPTDENAITRPTVLLEQVMAAGRKGLAVQRYKGLGEMNAEQLWETTLDPENRALLQVKIEDADVTDEIFTRLMGDVVEPRREFIQMNALNVANLDV</sequence>
<evidence type="ECO:0000256" key="11">
    <source>
        <dbReference type="SAM" id="MobiDB-lite"/>
    </source>
</evidence>
<evidence type="ECO:0000256" key="9">
    <source>
        <dbReference type="ARBA" id="ARBA00023235"/>
    </source>
</evidence>
<dbReference type="InterPro" id="IPR003594">
    <property type="entry name" value="HATPase_dom"/>
</dbReference>
<dbReference type="InterPro" id="IPR001241">
    <property type="entry name" value="Topo_IIA"/>
</dbReference>
<dbReference type="Gene3D" id="3.30.565.10">
    <property type="entry name" value="Histidine kinase-like ATPase, C-terminal domain"/>
    <property type="match status" value="1"/>
</dbReference>
<dbReference type="AlphaFoldDB" id="A0A6I4T4Q4"/>
<dbReference type="InterPro" id="IPR014721">
    <property type="entry name" value="Ribsml_uS5_D2-typ_fold_subgr"/>
</dbReference>
<keyword evidence="7 10" id="KW-0799">Topoisomerase</keyword>
<proteinExistence type="inferred from homology"/>
<dbReference type="InterPro" id="IPR002288">
    <property type="entry name" value="DNA_gyrase_B_C"/>
</dbReference>
<dbReference type="CDD" id="cd03366">
    <property type="entry name" value="TOPRIM_TopoIIA_GyrB"/>
    <property type="match status" value="1"/>
</dbReference>
<gene>
    <name evidence="10 13" type="primary">gyrB</name>
    <name evidence="13" type="ORF">GRI91_08870</name>
</gene>
<dbReference type="GO" id="GO:0006261">
    <property type="term" value="P:DNA-templated DNA replication"/>
    <property type="evidence" value="ECO:0007669"/>
    <property type="project" value="UniProtKB-UniRule"/>
</dbReference>
<dbReference type="EC" id="5.6.2.2" evidence="10"/>
<comment type="caution">
    <text evidence="13">The sequence shown here is derived from an EMBL/GenBank/DDBJ whole genome shotgun (WGS) entry which is preliminary data.</text>
</comment>
<dbReference type="PRINTS" id="PR00418">
    <property type="entry name" value="TPI2FAMILY"/>
</dbReference>
<dbReference type="InterPro" id="IPR011557">
    <property type="entry name" value="GyrB"/>
</dbReference>
<keyword evidence="14" id="KW-1185">Reference proteome</keyword>